<protein>
    <submittedName>
        <fullName evidence="2">Uncharacterized protein</fullName>
    </submittedName>
</protein>
<dbReference type="VEuPathDB" id="TriTrypDB:LtaPh_2215400"/>
<evidence type="ECO:0000256" key="1">
    <source>
        <dbReference type="SAM" id="MobiDB-lite"/>
    </source>
</evidence>
<evidence type="ECO:0000313" key="2">
    <source>
        <dbReference type="EMBL" id="GET88628.1"/>
    </source>
</evidence>
<feature type="region of interest" description="Disordered" evidence="1">
    <location>
        <begin position="64"/>
        <end position="95"/>
    </location>
</feature>
<accession>A0A640KH24</accession>
<keyword evidence="3" id="KW-1185">Reference proteome</keyword>
<evidence type="ECO:0000313" key="3">
    <source>
        <dbReference type="Proteomes" id="UP000419144"/>
    </source>
</evidence>
<dbReference type="OrthoDB" id="249477at2759"/>
<reference evidence="2" key="1">
    <citation type="submission" date="2019-11" db="EMBL/GenBank/DDBJ databases">
        <title>Leishmania tarentolae CDS.</title>
        <authorList>
            <person name="Goto Y."/>
            <person name="Yamagishi J."/>
        </authorList>
    </citation>
    <scope>NUCLEOTIDE SEQUENCE [LARGE SCALE GENOMIC DNA]</scope>
    <source>
        <strain evidence="2">Parrot Tar II</strain>
    </source>
</reference>
<organism evidence="2 3">
    <name type="scientific">Leishmania tarentolae</name>
    <name type="common">Sauroleishmania tarentolae</name>
    <dbReference type="NCBI Taxonomy" id="5689"/>
    <lineage>
        <taxon>Eukaryota</taxon>
        <taxon>Discoba</taxon>
        <taxon>Euglenozoa</taxon>
        <taxon>Kinetoplastea</taxon>
        <taxon>Metakinetoplastina</taxon>
        <taxon>Trypanosomatida</taxon>
        <taxon>Trypanosomatidae</taxon>
        <taxon>Leishmaniinae</taxon>
        <taxon>Leishmania</taxon>
        <taxon>lizard Leishmania</taxon>
    </lineage>
</organism>
<dbReference type="AlphaFoldDB" id="A0A640KH24"/>
<dbReference type="Proteomes" id="UP000419144">
    <property type="component" value="Unassembled WGS sequence"/>
</dbReference>
<gene>
    <name evidence="2" type="ORF">LtaPh_2215400</name>
</gene>
<comment type="caution">
    <text evidence="2">The sequence shown here is derived from an EMBL/GenBank/DDBJ whole genome shotgun (WGS) entry which is preliminary data.</text>
</comment>
<proteinExistence type="predicted"/>
<dbReference type="EMBL" id="BLBS01000029">
    <property type="protein sequence ID" value="GET88628.1"/>
    <property type="molecule type" value="Genomic_DNA"/>
</dbReference>
<sequence length="370" mass="39839">MNNICRACKRTGASMCSDLRLLASRTWPFAQRGTLHPLFHKKSLSLTCSSTLYSLRHASSRTIRTPASTSTAKRKCKRSLMTSTSPSGVTEAAASSKDEEAAALLAAEEHRLNENDVRLAMRTLMASHFSLVQHARRPERVQVAKQREAIEEKHQDRQRRLLEKDENSLRLLGEDGMVIGEGILPLLAAAKRNPYDVTTSRRAPSSSENAAWRALNPVGLAASQAVASAALPGDGDDGDALSEAEYASFLAHSDAASINGSKAEETEIDAWKSATLATLSVPDLSVYDADHDFRINSEEVVRGAGSDSSRVATSSTGSTAAAPAELDSLSTCLNASKAAAEAIQRQFDEDEDADYTVVAFMDDKDDPLDL</sequence>
<name>A0A640KH24_LEITA</name>